<dbReference type="AlphaFoldDB" id="A0AAE0MK81"/>
<dbReference type="Pfam" id="PF14529">
    <property type="entry name" value="Exo_endo_phos_2"/>
    <property type="match status" value="1"/>
</dbReference>
<gene>
    <name evidence="2" type="ORF">B0H65DRAFT_392392</name>
</gene>
<dbReference type="Proteomes" id="UP001278500">
    <property type="component" value="Unassembled WGS sequence"/>
</dbReference>
<keyword evidence="2" id="KW-0540">Nuclease</keyword>
<feature type="non-terminal residue" evidence="2">
    <location>
        <position position="1"/>
    </location>
</feature>
<feature type="domain" description="Endonuclease/exonuclease/phosphatase" evidence="1">
    <location>
        <begin position="9"/>
        <end position="114"/>
    </location>
</feature>
<organism evidence="2 3">
    <name type="scientific">Neurospora tetraspora</name>
    <dbReference type="NCBI Taxonomy" id="94610"/>
    <lineage>
        <taxon>Eukaryota</taxon>
        <taxon>Fungi</taxon>
        <taxon>Dikarya</taxon>
        <taxon>Ascomycota</taxon>
        <taxon>Pezizomycotina</taxon>
        <taxon>Sordariomycetes</taxon>
        <taxon>Sordariomycetidae</taxon>
        <taxon>Sordariales</taxon>
        <taxon>Sordariaceae</taxon>
        <taxon>Neurospora</taxon>
    </lineage>
</organism>
<dbReference type="GeneID" id="87860908"/>
<evidence type="ECO:0000259" key="1">
    <source>
        <dbReference type="Pfam" id="PF14529"/>
    </source>
</evidence>
<proteinExistence type="predicted"/>
<dbReference type="GO" id="GO:0004519">
    <property type="term" value="F:endonuclease activity"/>
    <property type="evidence" value="ECO:0007669"/>
    <property type="project" value="UniProtKB-KW"/>
</dbReference>
<dbReference type="SUPFAM" id="SSF56219">
    <property type="entry name" value="DNase I-like"/>
    <property type="match status" value="1"/>
</dbReference>
<feature type="non-terminal residue" evidence="2">
    <location>
        <position position="150"/>
    </location>
</feature>
<reference evidence="2" key="2">
    <citation type="submission" date="2023-06" db="EMBL/GenBank/DDBJ databases">
        <authorList>
            <consortium name="Lawrence Berkeley National Laboratory"/>
            <person name="Haridas S."/>
            <person name="Hensen N."/>
            <person name="Bonometti L."/>
            <person name="Westerberg I."/>
            <person name="Brannstrom I.O."/>
            <person name="Guillou S."/>
            <person name="Cros-Aarteil S."/>
            <person name="Calhoun S."/>
            <person name="Kuo A."/>
            <person name="Mondo S."/>
            <person name="Pangilinan J."/>
            <person name="Riley R."/>
            <person name="Labutti K."/>
            <person name="Andreopoulos B."/>
            <person name="Lipzen A."/>
            <person name="Chen C."/>
            <person name="Yanf M."/>
            <person name="Daum C."/>
            <person name="Ng V."/>
            <person name="Clum A."/>
            <person name="Steindorff A."/>
            <person name="Ohm R."/>
            <person name="Martin F."/>
            <person name="Silar P."/>
            <person name="Natvig D."/>
            <person name="Lalanne C."/>
            <person name="Gautier V."/>
            <person name="Ament-Velasquez S.L."/>
            <person name="Kruys A."/>
            <person name="Hutchinson M.I."/>
            <person name="Powell A.J."/>
            <person name="Barry K."/>
            <person name="Miller A.N."/>
            <person name="Grigoriev I.V."/>
            <person name="Debuchy R."/>
            <person name="Gladieux P."/>
            <person name="Thoren M.H."/>
            <person name="Johannesson H."/>
        </authorList>
    </citation>
    <scope>NUCLEOTIDE SEQUENCE</scope>
    <source>
        <strain evidence="2">CBS 560.94</strain>
    </source>
</reference>
<dbReference type="InterPro" id="IPR036691">
    <property type="entry name" value="Endo/exonu/phosph_ase_sf"/>
</dbReference>
<comment type="caution">
    <text evidence="2">The sequence shown here is derived from an EMBL/GenBank/DDBJ whole genome shotgun (WGS) entry which is preliminary data.</text>
</comment>
<keyword evidence="2" id="KW-0255">Endonuclease</keyword>
<accession>A0AAE0MK81</accession>
<keyword evidence="3" id="KW-1185">Reference proteome</keyword>
<dbReference type="Gene3D" id="3.60.10.10">
    <property type="entry name" value="Endonuclease/exonuclease/phosphatase"/>
    <property type="match status" value="1"/>
</dbReference>
<dbReference type="InterPro" id="IPR005135">
    <property type="entry name" value="Endo/exonuclease/phosphatase"/>
</dbReference>
<evidence type="ECO:0000313" key="3">
    <source>
        <dbReference type="Proteomes" id="UP001278500"/>
    </source>
</evidence>
<sequence length="150" mass="16923">ATVTVNNANITCVYWHPQDRQAEAAREYLPTLQLQHTLVVGDFNAHHPTWDPQFRHSGRGEALEETTATWGLNLLNTPGIPTHRHANGQSTLDLAFGVERSYMRVGAWVSDHRKLVITIPARRNIPPPKKYALPPTNAEDAYEALMRRLP</sequence>
<keyword evidence="2" id="KW-0378">Hydrolase</keyword>
<evidence type="ECO:0000313" key="2">
    <source>
        <dbReference type="EMBL" id="KAK3334758.1"/>
    </source>
</evidence>
<name>A0AAE0MK81_9PEZI</name>
<dbReference type="RefSeq" id="XP_062676924.1">
    <property type="nucleotide sequence ID" value="XM_062823754.1"/>
</dbReference>
<reference evidence="2" key="1">
    <citation type="journal article" date="2023" name="Mol. Phylogenet. Evol.">
        <title>Genome-scale phylogeny and comparative genomics of the fungal order Sordariales.</title>
        <authorList>
            <person name="Hensen N."/>
            <person name="Bonometti L."/>
            <person name="Westerberg I."/>
            <person name="Brannstrom I.O."/>
            <person name="Guillou S."/>
            <person name="Cros-Aarteil S."/>
            <person name="Calhoun S."/>
            <person name="Haridas S."/>
            <person name="Kuo A."/>
            <person name="Mondo S."/>
            <person name="Pangilinan J."/>
            <person name="Riley R."/>
            <person name="LaButti K."/>
            <person name="Andreopoulos B."/>
            <person name="Lipzen A."/>
            <person name="Chen C."/>
            <person name="Yan M."/>
            <person name="Daum C."/>
            <person name="Ng V."/>
            <person name="Clum A."/>
            <person name="Steindorff A."/>
            <person name="Ohm R.A."/>
            <person name="Martin F."/>
            <person name="Silar P."/>
            <person name="Natvig D.O."/>
            <person name="Lalanne C."/>
            <person name="Gautier V."/>
            <person name="Ament-Velasquez S.L."/>
            <person name="Kruys A."/>
            <person name="Hutchinson M.I."/>
            <person name="Powell A.J."/>
            <person name="Barry K."/>
            <person name="Miller A.N."/>
            <person name="Grigoriev I.V."/>
            <person name="Debuchy R."/>
            <person name="Gladieux P."/>
            <person name="Hiltunen Thoren M."/>
            <person name="Johannesson H."/>
        </authorList>
    </citation>
    <scope>NUCLEOTIDE SEQUENCE</scope>
    <source>
        <strain evidence="2">CBS 560.94</strain>
    </source>
</reference>
<dbReference type="EMBL" id="JAUEPP010000009">
    <property type="protein sequence ID" value="KAK3334758.1"/>
    <property type="molecule type" value="Genomic_DNA"/>
</dbReference>
<protein>
    <submittedName>
        <fullName evidence="2">Endonuclease/exonuclease/phosphatase</fullName>
    </submittedName>
</protein>